<keyword evidence="1" id="KW-0472">Membrane</keyword>
<dbReference type="AlphaFoldDB" id="A0A538TLM1"/>
<dbReference type="Gene3D" id="3.40.33.10">
    <property type="entry name" value="CAP"/>
    <property type="match status" value="1"/>
</dbReference>
<name>A0A538TLM1_UNCEI</name>
<dbReference type="InterPro" id="IPR014044">
    <property type="entry name" value="CAP_dom"/>
</dbReference>
<dbReference type="PANTHER" id="PTHR31157:SF1">
    <property type="entry name" value="SCP DOMAIN-CONTAINING PROTEIN"/>
    <property type="match status" value="1"/>
</dbReference>
<keyword evidence="1" id="KW-1133">Transmembrane helix</keyword>
<protein>
    <submittedName>
        <fullName evidence="3">CAP domain-containing protein</fullName>
    </submittedName>
</protein>
<feature type="domain" description="SCP" evidence="2">
    <location>
        <begin position="132"/>
        <end position="235"/>
    </location>
</feature>
<dbReference type="SUPFAM" id="SSF55797">
    <property type="entry name" value="PR-1-like"/>
    <property type="match status" value="1"/>
</dbReference>
<evidence type="ECO:0000313" key="4">
    <source>
        <dbReference type="Proteomes" id="UP000316609"/>
    </source>
</evidence>
<dbReference type="PANTHER" id="PTHR31157">
    <property type="entry name" value="SCP DOMAIN-CONTAINING PROTEIN"/>
    <property type="match status" value="1"/>
</dbReference>
<feature type="transmembrane region" description="Helical" evidence="1">
    <location>
        <begin position="77"/>
        <end position="96"/>
    </location>
</feature>
<dbReference type="Pfam" id="PF00188">
    <property type="entry name" value="CAP"/>
    <property type="match status" value="1"/>
</dbReference>
<evidence type="ECO:0000259" key="2">
    <source>
        <dbReference type="Pfam" id="PF00188"/>
    </source>
</evidence>
<proteinExistence type="predicted"/>
<sequence>MMVPRAPMEIGRMNVPCVASPRLHPWRAQHSGRTEGYTGGHGTSIAFNPSARVFRFSDTRSFSQRQGWPVRTTRQRMVAIVLFACGCAAAILGGAITAHAARKPTAAAHSARGGASAGGSHVASAEVWDLVSRINRHRRALGCAPLAWDERLATLAVRHSRDMSRRDFFDHTNPDGEDPFDRMRRAGIRYRAAAENLALGARTGGEVFEGWMKSRGHRRNLEDCVYTRMGIGLYREHWTLELARFMGESRR</sequence>
<organism evidence="3 4">
    <name type="scientific">Eiseniibacteriota bacterium</name>
    <dbReference type="NCBI Taxonomy" id="2212470"/>
    <lineage>
        <taxon>Bacteria</taxon>
        <taxon>Candidatus Eiseniibacteriota</taxon>
    </lineage>
</organism>
<keyword evidence="1" id="KW-0812">Transmembrane</keyword>
<dbReference type="CDD" id="cd05379">
    <property type="entry name" value="CAP_bacterial"/>
    <property type="match status" value="1"/>
</dbReference>
<dbReference type="EMBL" id="VBOY01000084">
    <property type="protein sequence ID" value="TMQ64517.1"/>
    <property type="molecule type" value="Genomic_DNA"/>
</dbReference>
<reference evidence="3 4" key="1">
    <citation type="journal article" date="2019" name="Nat. Microbiol.">
        <title>Mediterranean grassland soil C-N compound turnover is dependent on rainfall and depth, and is mediated by genomically divergent microorganisms.</title>
        <authorList>
            <person name="Diamond S."/>
            <person name="Andeer P.F."/>
            <person name="Li Z."/>
            <person name="Crits-Christoph A."/>
            <person name="Burstein D."/>
            <person name="Anantharaman K."/>
            <person name="Lane K.R."/>
            <person name="Thomas B.C."/>
            <person name="Pan C."/>
            <person name="Northen T.R."/>
            <person name="Banfield J.F."/>
        </authorList>
    </citation>
    <scope>NUCLEOTIDE SEQUENCE [LARGE SCALE GENOMIC DNA]</scope>
    <source>
        <strain evidence="3">WS_8</strain>
    </source>
</reference>
<accession>A0A538TLM1</accession>
<evidence type="ECO:0000313" key="3">
    <source>
        <dbReference type="EMBL" id="TMQ64517.1"/>
    </source>
</evidence>
<comment type="caution">
    <text evidence="3">The sequence shown here is derived from an EMBL/GenBank/DDBJ whole genome shotgun (WGS) entry which is preliminary data.</text>
</comment>
<dbReference type="Proteomes" id="UP000316609">
    <property type="component" value="Unassembled WGS sequence"/>
</dbReference>
<dbReference type="InterPro" id="IPR035940">
    <property type="entry name" value="CAP_sf"/>
</dbReference>
<evidence type="ECO:0000256" key="1">
    <source>
        <dbReference type="SAM" id="Phobius"/>
    </source>
</evidence>
<gene>
    <name evidence="3" type="ORF">E6K78_08990</name>
</gene>